<dbReference type="InterPro" id="IPR000182">
    <property type="entry name" value="GNAT_dom"/>
</dbReference>
<evidence type="ECO:0000313" key="2">
    <source>
        <dbReference type="EMBL" id="NVN11877.1"/>
    </source>
</evidence>
<organism evidence="2 3">
    <name type="scientific">Nguyenibacter vanlangensis</name>
    <dbReference type="NCBI Taxonomy" id="1216886"/>
    <lineage>
        <taxon>Bacteria</taxon>
        <taxon>Pseudomonadati</taxon>
        <taxon>Pseudomonadota</taxon>
        <taxon>Alphaproteobacteria</taxon>
        <taxon>Acetobacterales</taxon>
        <taxon>Acetobacteraceae</taxon>
        <taxon>Nguyenibacter</taxon>
    </lineage>
</organism>
<comment type="caution">
    <text evidence="2">The sequence shown here is derived from an EMBL/GenBank/DDBJ whole genome shotgun (WGS) entry which is preliminary data.</text>
</comment>
<gene>
    <name evidence="2" type="ORF">HUK84_12260</name>
</gene>
<accession>A0A7Y7IXA8</accession>
<dbReference type="InterPro" id="IPR016181">
    <property type="entry name" value="Acyl_CoA_acyltransferase"/>
</dbReference>
<dbReference type="PANTHER" id="PTHR43792">
    <property type="entry name" value="GNAT FAMILY, PUTATIVE (AFU_ORTHOLOGUE AFUA_3G00765)-RELATED-RELATED"/>
    <property type="match status" value="1"/>
</dbReference>
<name>A0A7Y7IXA8_9PROT</name>
<dbReference type="PANTHER" id="PTHR43792:SF16">
    <property type="entry name" value="N-ACETYLTRANSFERASE DOMAIN-CONTAINING PROTEIN"/>
    <property type="match status" value="1"/>
</dbReference>
<evidence type="ECO:0000259" key="1">
    <source>
        <dbReference type="PROSITE" id="PS51186"/>
    </source>
</evidence>
<dbReference type="GO" id="GO:0016747">
    <property type="term" value="F:acyltransferase activity, transferring groups other than amino-acyl groups"/>
    <property type="evidence" value="ECO:0007669"/>
    <property type="project" value="InterPro"/>
</dbReference>
<dbReference type="PROSITE" id="PS51186">
    <property type="entry name" value="GNAT"/>
    <property type="match status" value="1"/>
</dbReference>
<protein>
    <submittedName>
        <fullName evidence="2">GNAT family N-acetyltransferase</fullName>
    </submittedName>
</protein>
<dbReference type="AlphaFoldDB" id="A0A7Y7IXA8"/>
<keyword evidence="2" id="KW-0808">Transferase</keyword>
<dbReference type="Proteomes" id="UP000534870">
    <property type="component" value="Unassembled WGS sequence"/>
</dbReference>
<reference evidence="2 3" key="1">
    <citation type="submission" date="2020-06" db="EMBL/GenBank/DDBJ databases">
        <title>Description of novel acetic acid bacteria.</title>
        <authorList>
            <person name="Sombolestani A."/>
        </authorList>
    </citation>
    <scope>NUCLEOTIDE SEQUENCE [LARGE SCALE GENOMIC DNA]</scope>
    <source>
        <strain evidence="2 3">LMG 31431</strain>
    </source>
</reference>
<dbReference type="Pfam" id="PF13302">
    <property type="entry name" value="Acetyltransf_3"/>
    <property type="match status" value="1"/>
</dbReference>
<dbReference type="EMBL" id="JABXXP010000274">
    <property type="protein sequence ID" value="NVN11877.1"/>
    <property type="molecule type" value="Genomic_DNA"/>
</dbReference>
<dbReference type="RefSeq" id="WP_176640543.1">
    <property type="nucleotide sequence ID" value="NZ_JABXXP010000274.1"/>
</dbReference>
<feature type="domain" description="N-acetyltransferase" evidence="1">
    <location>
        <begin position="7"/>
        <end position="169"/>
    </location>
</feature>
<dbReference type="SUPFAM" id="SSF55729">
    <property type="entry name" value="Acyl-CoA N-acyltransferases (Nat)"/>
    <property type="match status" value="1"/>
</dbReference>
<proteinExistence type="predicted"/>
<dbReference type="Gene3D" id="3.40.630.30">
    <property type="match status" value="1"/>
</dbReference>
<evidence type="ECO:0000313" key="3">
    <source>
        <dbReference type="Proteomes" id="UP000534870"/>
    </source>
</evidence>
<sequence>MIEISRLILRPHRIADFEDWYAMFRDRDLFRFISAPAPTREDAWNRLLRYAGHWALLGYGLFAVTDRADGRFLGEVGLADFHRGLGPDFDGVPEAAWIMTRATHGRGLAQEAVRAAHDWLARTHAPARTVCLIQPDNAPSLRLAQHLGYRIFGRTTYRDVPCLMLDRPGR</sequence>
<dbReference type="InterPro" id="IPR051531">
    <property type="entry name" value="N-acetyltransferase"/>
</dbReference>